<feature type="region of interest" description="Disordered" evidence="1">
    <location>
        <begin position="30"/>
        <end position="63"/>
    </location>
</feature>
<protein>
    <submittedName>
        <fullName evidence="3">Uncharacterized protein</fullName>
    </submittedName>
</protein>
<dbReference type="EMBL" id="JAVJAF010000001">
    <property type="protein sequence ID" value="MDR6235189.1"/>
    <property type="molecule type" value="Genomic_DNA"/>
</dbReference>
<feature type="compositionally biased region" description="Polar residues" evidence="1">
    <location>
        <begin position="43"/>
        <end position="56"/>
    </location>
</feature>
<sequence length="122" mass="12516">MPRSVLSWSSVLLLCLASSSALALDLSLPPSQPSAATLDKPAPTSQAQPQSETSSLPDLGSAPSLFGKLPKVHGTLGYGMMMGKGLPNGVESATHLGLETQATDHISIGLGLTQWQGGRVLP</sequence>
<proteinExistence type="predicted"/>
<keyword evidence="2" id="KW-0732">Signal</keyword>
<feature type="chain" id="PRO_5042495920" evidence="2">
    <location>
        <begin position="24"/>
        <end position="122"/>
    </location>
</feature>
<dbReference type="Proteomes" id="UP001268036">
    <property type="component" value="Unassembled WGS sequence"/>
</dbReference>
<dbReference type="RefSeq" id="WP_309759554.1">
    <property type="nucleotide sequence ID" value="NZ_JAVJAF010000001.1"/>
</dbReference>
<organism evidence="3 4">
    <name type="scientific">Pseudomonas oryzihabitans</name>
    <dbReference type="NCBI Taxonomy" id="47885"/>
    <lineage>
        <taxon>Bacteria</taxon>
        <taxon>Pseudomonadati</taxon>
        <taxon>Pseudomonadota</taxon>
        <taxon>Gammaproteobacteria</taxon>
        <taxon>Pseudomonadales</taxon>
        <taxon>Pseudomonadaceae</taxon>
        <taxon>Pseudomonas</taxon>
    </lineage>
</organism>
<accession>A0AAJ2BJ28</accession>
<dbReference type="AlphaFoldDB" id="A0AAJ2BJ28"/>
<reference evidence="3" key="1">
    <citation type="submission" date="2023-08" db="EMBL/GenBank/DDBJ databases">
        <title>Functional and genomic diversity of the sorghum phyllosphere microbiome.</title>
        <authorList>
            <person name="Shade A."/>
        </authorList>
    </citation>
    <scope>NUCLEOTIDE SEQUENCE</scope>
    <source>
        <strain evidence="3">SORGH_AS_0201</strain>
    </source>
</reference>
<name>A0AAJ2BJ28_9PSED</name>
<evidence type="ECO:0000313" key="4">
    <source>
        <dbReference type="Proteomes" id="UP001268036"/>
    </source>
</evidence>
<gene>
    <name evidence="3" type="ORF">QE440_002930</name>
</gene>
<comment type="caution">
    <text evidence="3">The sequence shown here is derived from an EMBL/GenBank/DDBJ whole genome shotgun (WGS) entry which is preliminary data.</text>
</comment>
<evidence type="ECO:0000313" key="3">
    <source>
        <dbReference type="EMBL" id="MDR6235189.1"/>
    </source>
</evidence>
<evidence type="ECO:0000256" key="1">
    <source>
        <dbReference type="SAM" id="MobiDB-lite"/>
    </source>
</evidence>
<feature type="signal peptide" evidence="2">
    <location>
        <begin position="1"/>
        <end position="23"/>
    </location>
</feature>
<evidence type="ECO:0000256" key="2">
    <source>
        <dbReference type="SAM" id="SignalP"/>
    </source>
</evidence>